<gene>
    <name evidence="3" type="ORF">AMAG_05408</name>
</gene>
<dbReference type="Proteomes" id="UP000054350">
    <property type="component" value="Unassembled WGS sequence"/>
</dbReference>
<dbReference type="EMBL" id="GG745335">
    <property type="protein sequence ID" value="KNE59964.1"/>
    <property type="molecule type" value="Genomic_DNA"/>
</dbReference>
<accession>A0A0L0SC30</accession>
<feature type="compositionally biased region" description="Polar residues" evidence="1">
    <location>
        <begin position="170"/>
        <end position="183"/>
    </location>
</feature>
<feature type="region of interest" description="Disordered" evidence="1">
    <location>
        <begin position="196"/>
        <end position="330"/>
    </location>
</feature>
<feature type="compositionally biased region" description="Low complexity" evidence="1">
    <location>
        <begin position="123"/>
        <end position="135"/>
    </location>
</feature>
<evidence type="ECO:0000313" key="3">
    <source>
        <dbReference type="EMBL" id="KNE59964.1"/>
    </source>
</evidence>
<name>A0A0L0SC30_ALLM3</name>
<dbReference type="AlphaFoldDB" id="A0A0L0SC30"/>
<feature type="region of interest" description="Disordered" evidence="1">
    <location>
        <begin position="123"/>
        <end position="183"/>
    </location>
</feature>
<protein>
    <submittedName>
        <fullName evidence="3">Uncharacterized protein</fullName>
    </submittedName>
</protein>
<proteinExistence type="predicted"/>
<keyword evidence="4" id="KW-1185">Reference proteome</keyword>
<organism evidence="3 4">
    <name type="scientific">Allomyces macrogynus (strain ATCC 38327)</name>
    <name type="common">Allomyces javanicus var. macrogynus</name>
    <dbReference type="NCBI Taxonomy" id="578462"/>
    <lineage>
        <taxon>Eukaryota</taxon>
        <taxon>Fungi</taxon>
        <taxon>Fungi incertae sedis</taxon>
        <taxon>Blastocladiomycota</taxon>
        <taxon>Blastocladiomycetes</taxon>
        <taxon>Blastocladiales</taxon>
        <taxon>Blastocladiaceae</taxon>
        <taxon>Allomyces</taxon>
    </lineage>
</organism>
<keyword evidence="2" id="KW-0812">Transmembrane</keyword>
<dbReference type="OrthoDB" id="5567142at2759"/>
<reference evidence="4" key="2">
    <citation type="submission" date="2009-11" db="EMBL/GenBank/DDBJ databases">
        <title>The Genome Sequence of Allomyces macrogynus strain ATCC 38327.</title>
        <authorList>
            <consortium name="The Broad Institute Genome Sequencing Platform"/>
            <person name="Russ C."/>
            <person name="Cuomo C."/>
            <person name="Shea T."/>
            <person name="Young S.K."/>
            <person name="Zeng Q."/>
            <person name="Koehrsen M."/>
            <person name="Haas B."/>
            <person name="Borodovsky M."/>
            <person name="Guigo R."/>
            <person name="Alvarado L."/>
            <person name="Berlin A."/>
            <person name="Borenstein D."/>
            <person name="Chen Z."/>
            <person name="Engels R."/>
            <person name="Freedman E."/>
            <person name="Gellesch M."/>
            <person name="Goldberg J."/>
            <person name="Griggs A."/>
            <person name="Gujja S."/>
            <person name="Heiman D."/>
            <person name="Hepburn T."/>
            <person name="Howarth C."/>
            <person name="Jen D."/>
            <person name="Larson L."/>
            <person name="Lewis B."/>
            <person name="Mehta T."/>
            <person name="Park D."/>
            <person name="Pearson M."/>
            <person name="Roberts A."/>
            <person name="Saif S."/>
            <person name="Shenoy N."/>
            <person name="Sisk P."/>
            <person name="Stolte C."/>
            <person name="Sykes S."/>
            <person name="Walk T."/>
            <person name="White J."/>
            <person name="Yandava C."/>
            <person name="Burger G."/>
            <person name="Gray M.W."/>
            <person name="Holland P.W.H."/>
            <person name="King N."/>
            <person name="Lang F.B.F."/>
            <person name="Roger A.J."/>
            <person name="Ruiz-Trillo I."/>
            <person name="Lander E."/>
            <person name="Nusbaum C."/>
        </authorList>
    </citation>
    <scope>NUCLEOTIDE SEQUENCE [LARGE SCALE GENOMIC DNA]</scope>
    <source>
        <strain evidence="4">ATCC 38327</strain>
    </source>
</reference>
<evidence type="ECO:0000256" key="2">
    <source>
        <dbReference type="SAM" id="Phobius"/>
    </source>
</evidence>
<keyword evidence="2" id="KW-0472">Membrane</keyword>
<evidence type="ECO:0000256" key="1">
    <source>
        <dbReference type="SAM" id="MobiDB-lite"/>
    </source>
</evidence>
<reference evidence="3 4" key="1">
    <citation type="submission" date="2009-11" db="EMBL/GenBank/DDBJ databases">
        <title>Annotation of Allomyces macrogynus ATCC 38327.</title>
        <authorList>
            <consortium name="The Broad Institute Genome Sequencing Platform"/>
            <person name="Russ C."/>
            <person name="Cuomo C."/>
            <person name="Burger G."/>
            <person name="Gray M.W."/>
            <person name="Holland P.W.H."/>
            <person name="King N."/>
            <person name="Lang F.B.F."/>
            <person name="Roger A.J."/>
            <person name="Ruiz-Trillo I."/>
            <person name="Young S.K."/>
            <person name="Zeng Q."/>
            <person name="Gargeya S."/>
            <person name="Fitzgerald M."/>
            <person name="Haas B."/>
            <person name="Abouelleil A."/>
            <person name="Alvarado L."/>
            <person name="Arachchi H.M."/>
            <person name="Berlin A."/>
            <person name="Chapman S.B."/>
            <person name="Gearin G."/>
            <person name="Goldberg J."/>
            <person name="Griggs A."/>
            <person name="Gujja S."/>
            <person name="Hansen M."/>
            <person name="Heiman D."/>
            <person name="Howarth C."/>
            <person name="Larimer J."/>
            <person name="Lui A."/>
            <person name="MacDonald P.J.P."/>
            <person name="McCowen C."/>
            <person name="Montmayeur A."/>
            <person name="Murphy C."/>
            <person name="Neiman D."/>
            <person name="Pearson M."/>
            <person name="Priest M."/>
            <person name="Roberts A."/>
            <person name="Saif S."/>
            <person name="Shea T."/>
            <person name="Sisk P."/>
            <person name="Stolte C."/>
            <person name="Sykes S."/>
            <person name="Wortman J."/>
            <person name="Nusbaum C."/>
            <person name="Birren B."/>
        </authorList>
    </citation>
    <scope>NUCLEOTIDE SEQUENCE [LARGE SCALE GENOMIC DNA]</scope>
    <source>
        <strain evidence="3 4">ATCC 38327</strain>
    </source>
</reference>
<feature type="transmembrane region" description="Helical" evidence="2">
    <location>
        <begin position="7"/>
        <end position="27"/>
    </location>
</feature>
<sequence>MTEVGEIIKWTSFAVCIVVSALFLWLFRQRQDQAMDLLEVYSRQVLDTERRTQAMLQEVMAQQHVRYEEDTIDPLPKYTVHAAADEPHIDLADLEQRLAVIVEELESGAIVVTAEEPVMAMSPASSVAGSAPGSPRLGPSNARSTPRRRPDSGTATPPLRSGAATPPIRSGTTTPPLRSGTQSPLMATRFHHVLGRHSPHHSRQPSATSVRGASAPGYTASPRASDESEDIQPPPHQPRSSNGDDDVLAAISGHPPSQTARGRTPSRPSSPVHEHSHASNRHSWISAVWPLSRSSSPGRAASQDGDEGDHHHHHAHHYHHSHHHHCTDPHVQPVHLTLSLPPPPNYDAALAAPPVLSAIPEDVQDVEVEVPSPITCSQDLPGTGDAVSMTSACAWVPSTPTLAPPPEVDMVDVPEPCPMERIEHAVEMNMGDVAAVPGESGRRE</sequence>
<evidence type="ECO:0000313" key="4">
    <source>
        <dbReference type="Proteomes" id="UP000054350"/>
    </source>
</evidence>
<dbReference type="VEuPathDB" id="FungiDB:AMAG_05408"/>
<keyword evidence="2" id="KW-1133">Transmembrane helix</keyword>
<feature type="compositionally biased region" description="Basic residues" evidence="1">
    <location>
        <begin position="311"/>
        <end position="325"/>
    </location>
</feature>
<feature type="compositionally biased region" description="Polar residues" evidence="1">
    <location>
        <begin position="255"/>
        <end position="269"/>
    </location>
</feature>